<name>A0A8J5XWY1_DIALT</name>
<dbReference type="OrthoDB" id="10659893at2759"/>
<dbReference type="PANTHER" id="PTHR13361:SF1">
    <property type="entry name" value="WW DOMAIN-BINDING PROTEIN 11"/>
    <property type="match status" value="1"/>
</dbReference>
<evidence type="ECO:0000256" key="1">
    <source>
        <dbReference type="SAM" id="Coils"/>
    </source>
</evidence>
<keyword evidence="4" id="KW-1185">Reference proteome</keyword>
<reference evidence="3" key="1">
    <citation type="submission" date="2021-05" db="EMBL/GenBank/DDBJ databases">
        <title>The genome of the haptophyte Pavlova lutheri (Diacronema luteri, Pavlovales) - a model for lipid biosynthesis in eukaryotic algae.</title>
        <authorList>
            <person name="Hulatt C.J."/>
            <person name="Posewitz M.C."/>
        </authorList>
    </citation>
    <scope>NUCLEOTIDE SEQUENCE</scope>
    <source>
        <strain evidence="3">NIVA-4/92</strain>
    </source>
</reference>
<dbReference type="PANTHER" id="PTHR13361">
    <property type="entry name" value="WW DOMAIN-BINDING PROTEIN 11"/>
    <property type="match status" value="1"/>
</dbReference>
<protein>
    <submittedName>
        <fullName evidence="3">Uncharacterized protein</fullName>
    </submittedName>
</protein>
<dbReference type="EMBL" id="JAGTXO010000001">
    <property type="protein sequence ID" value="KAG8470187.1"/>
    <property type="molecule type" value="Genomic_DNA"/>
</dbReference>
<keyword evidence="1" id="KW-0175">Coiled coil</keyword>
<dbReference type="GO" id="GO:0005681">
    <property type="term" value="C:spliceosomal complex"/>
    <property type="evidence" value="ECO:0007669"/>
    <property type="project" value="TreeGrafter"/>
</dbReference>
<sequence>MSLSAMHGIHRVGHVIGEPRRRRRPDGCELTSPDSASLASPPPPARNERGGRPPAQSARLIAAELHAEGTNGSVGDIGVPQPPVTPPSSGSNGRDRQPRERRGGRPPKASALEADSSWDASPAAPRGLVGESGNVWDVAPIDAVSIGDMINADKLRAQLERARAQIAKADAHVVELRSRFADSEVTCGRLLAQLDAAKQKETELHALIQLKDSLIVSAAERERKTRTELEQLRRTGASHGLGPLCVPIVQQSSSNNKLDAMEATAAAMARTALVEGDDGDAYTEPVAERAAAAEAARRAVSEDAAAEQAAAEEAAATAVHAAAAEAAAARASAKAAAEQAEAERAAAAAAADKAAAARAAAEEAKRAEAAAKAEGDRERETKAAAEAAAARAAAADKEAAERAAAEEAKRAEATAKAEGEAASKAAAVEAKAVAAIAKAAAASERAAAEMAAAEASAAAAAERAAALASAAATSGVVVGKVSPGWKAKNASIMVCLGCKAKVHNEQWKLDDHRCPP</sequence>
<feature type="compositionally biased region" description="Basic and acidic residues" evidence="2">
    <location>
        <begin position="368"/>
        <end position="383"/>
    </location>
</feature>
<dbReference type="AlphaFoldDB" id="A0A8J5XWY1"/>
<feature type="region of interest" description="Disordered" evidence="2">
    <location>
        <begin position="1"/>
        <end position="132"/>
    </location>
</feature>
<gene>
    <name evidence="3" type="ORF">KFE25_008608</name>
</gene>
<accession>A0A8J5XWY1</accession>
<feature type="compositionally biased region" description="Low complexity" evidence="2">
    <location>
        <begin position="114"/>
        <end position="125"/>
    </location>
</feature>
<feature type="coiled-coil region" evidence="1">
    <location>
        <begin position="152"/>
        <end position="179"/>
    </location>
</feature>
<dbReference type="Proteomes" id="UP000751190">
    <property type="component" value="Unassembled WGS sequence"/>
</dbReference>
<evidence type="ECO:0000313" key="4">
    <source>
        <dbReference type="Proteomes" id="UP000751190"/>
    </source>
</evidence>
<feature type="region of interest" description="Disordered" evidence="2">
    <location>
        <begin position="368"/>
        <end position="390"/>
    </location>
</feature>
<evidence type="ECO:0000313" key="3">
    <source>
        <dbReference type="EMBL" id="KAG8470187.1"/>
    </source>
</evidence>
<evidence type="ECO:0000256" key="2">
    <source>
        <dbReference type="SAM" id="MobiDB-lite"/>
    </source>
</evidence>
<feature type="compositionally biased region" description="Basic and acidic residues" evidence="2">
    <location>
        <begin position="93"/>
        <end position="103"/>
    </location>
</feature>
<comment type="caution">
    <text evidence="3">The sequence shown here is derived from an EMBL/GenBank/DDBJ whole genome shotgun (WGS) entry which is preliminary data.</text>
</comment>
<proteinExistence type="predicted"/>
<organism evidence="3 4">
    <name type="scientific">Diacronema lutheri</name>
    <name type="common">Unicellular marine alga</name>
    <name type="synonym">Monochrysis lutheri</name>
    <dbReference type="NCBI Taxonomy" id="2081491"/>
    <lineage>
        <taxon>Eukaryota</taxon>
        <taxon>Haptista</taxon>
        <taxon>Haptophyta</taxon>
        <taxon>Pavlovophyceae</taxon>
        <taxon>Pavlovales</taxon>
        <taxon>Pavlovaceae</taxon>
        <taxon>Diacronema</taxon>
    </lineage>
</organism>